<dbReference type="EMBL" id="CAVNYO010000440">
    <property type="protein sequence ID" value="CAK5280635.1"/>
    <property type="molecule type" value="Genomic_DNA"/>
</dbReference>
<dbReference type="Proteomes" id="UP001295794">
    <property type="component" value="Unassembled WGS sequence"/>
</dbReference>
<evidence type="ECO:0000313" key="2">
    <source>
        <dbReference type="EMBL" id="CAK5280635.1"/>
    </source>
</evidence>
<evidence type="ECO:0008006" key="4">
    <source>
        <dbReference type="Google" id="ProtNLM"/>
    </source>
</evidence>
<evidence type="ECO:0000256" key="1">
    <source>
        <dbReference type="SAM" id="SignalP"/>
    </source>
</evidence>
<feature type="signal peptide" evidence="1">
    <location>
        <begin position="1"/>
        <end position="21"/>
    </location>
</feature>
<organism evidence="2 3">
    <name type="scientific">Mycena citricolor</name>
    <dbReference type="NCBI Taxonomy" id="2018698"/>
    <lineage>
        <taxon>Eukaryota</taxon>
        <taxon>Fungi</taxon>
        <taxon>Dikarya</taxon>
        <taxon>Basidiomycota</taxon>
        <taxon>Agaricomycotina</taxon>
        <taxon>Agaricomycetes</taxon>
        <taxon>Agaricomycetidae</taxon>
        <taxon>Agaricales</taxon>
        <taxon>Marasmiineae</taxon>
        <taxon>Mycenaceae</taxon>
        <taxon>Mycena</taxon>
    </lineage>
</organism>
<accession>A0AAD2HS11</accession>
<keyword evidence="3" id="KW-1185">Reference proteome</keyword>
<proteinExistence type="predicted"/>
<gene>
    <name evidence="2" type="ORF">MYCIT1_LOCUS31181</name>
</gene>
<name>A0AAD2HS11_9AGAR</name>
<comment type="caution">
    <text evidence="2">The sequence shown here is derived from an EMBL/GenBank/DDBJ whole genome shotgun (WGS) entry which is preliminary data.</text>
</comment>
<feature type="chain" id="PRO_5042107859" description="Secreted protein" evidence="1">
    <location>
        <begin position="22"/>
        <end position="88"/>
    </location>
</feature>
<protein>
    <recommendedName>
        <fullName evidence="4">Secreted protein</fullName>
    </recommendedName>
</protein>
<reference evidence="2" key="1">
    <citation type="submission" date="2023-11" db="EMBL/GenBank/DDBJ databases">
        <authorList>
            <person name="De Vega J J."/>
            <person name="De Vega J J."/>
        </authorList>
    </citation>
    <scope>NUCLEOTIDE SEQUENCE</scope>
</reference>
<sequence>MQGVLSTFLSALACLSDLRSCTRHYARYQQSRWDDKVKASKGLYHHGSCYCSVHHYHYILSLELVNLHTPFAFENVPISLQSAHDTPV</sequence>
<keyword evidence="1" id="KW-0732">Signal</keyword>
<evidence type="ECO:0000313" key="3">
    <source>
        <dbReference type="Proteomes" id="UP001295794"/>
    </source>
</evidence>
<dbReference type="AlphaFoldDB" id="A0AAD2HS11"/>